<keyword evidence="2" id="KW-0732">Signal</keyword>
<sequence>MRTFVILVAVLGCCLADPCIHNNHADLTEEHVISMVVTDADHNDDGLITGIDVAEYFVINYDHDKNDVVDEAEFVRQWHNSFHDEEAFAQHIFHHLDTDDNGKLDLSDVDPLIKRADTSGDGIVQIAEFKAYLEAIYNAC</sequence>
<organism evidence="4 5">
    <name type="scientific">Patella caerulea</name>
    <name type="common">Rayed Mediterranean limpet</name>
    <dbReference type="NCBI Taxonomy" id="87958"/>
    <lineage>
        <taxon>Eukaryota</taxon>
        <taxon>Metazoa</taxon>
        <taxon>Spiralia</taxon>
        <taxon>Lophotrochozoa</taxon>
        <taxon>Mollusca</taxon>
        <taxon>Gastropoda</taxon>
        <taxon>Patellogastropoda</taxon>
        <taxon>Patelloidea</taxon>
        <taxon>Patellidae</taxon>
        <taxon>Patella</taxon>
    </lineage>
</organism>
<feature type="signal peptide" evidence="2">
    <location>
        <begin position="1"/>
        <end position="16"/>
    </location>
</feature>
<proteinExistence type="predicted"/>
<dbReference type="PROSITE" id="PS00018">
    <property type="entry name" value="EF_HAND_1"/>
    <property type="match status" value="1"/>
</dbReference>
<evidence type="ECO:0000313" key="4">
    <source>
        <dbReference type="EMBL" id="KAK6184459.1"/>
    </source>
</evidence>
<comment type="caution">
    <text evidence="4">The sequence shown here is derived from an EMBL/GenBank/DDBJ whole genome shotgun (WGS) entry which is preliminary data.</text>
</comment>
<evidence type="ECO:0000256" key="2">
    <source>
        <dbReference type="SAM" id="SignalP"/>
    </source>
</evidence>
<dbReference type="SUPFAM" id="SSF47473">
    <property type="entry name" value="EF-hand"/>
    <property type="match status" value="1"/>
</dbReference>
<keyword evidence="1" id="KW-0106">Calcium</keyword>
<dbReference type="AlphaFoldDB" id="A0AAN8K4V2"/>
<dbReference type="InterPro" id="IPR002048">
    <property type="entry name" value="EF_hand_dom"/>
</dbReference>
<gene>
    <name evidence="4" type="ORF">SNE40_006927</name>
</gene>
<dbReference type="InterPro" id="IPR011992">
    <property type="entry name" value="EF-hand-dom_pair"/>
</dbReference>
<feature type="domain" description="EF-hand" evidence="3">
    <location>
        <begin position="84"/>
        <end position="119"/>
    </location>
</feature>
<evidence type="ECO:0000313" key="5">
    <source>
        <dbReference type="Proteomes" id="UP001347796"/>
    </source>
</evidence>
<keyword evidence="5" id="KW-1185">Reference proteome</keyword>
<dbReference type="InterPro" id="IPR018247">
    <property type="entry name" value="EF_Hand_1_Ca_BS"/>
</dbReference>
<protein>
    <recommendedName>
        <fullName evidence="3">EF-hand domain-containing protein</fullName>
    </recommendedName>
</protein>
<dbReference type="GO" id="GO:0005509">
    <property type="term" value="F:calcium ion binding"/>
    <property type="evidence" value="ECO:0007669"/>
    <property type="project" value="InterPro"/>
</dbReference>
<dbReference type="Gene3D" id="1.10.238.10">
    <property type="entry name" value="EF-hand"/>
    <property type="match status" value="1"/>
</dbReference>
<evidence type="ECO:0000256" key="1">
    <source>
        <dbReference type="ARBA" id="ARBA00022837"/>
    </source>
</evidence>
<feature type="chain" id="PRO_5043026747" description="EF-hand domain-containing protein" evidence="2">
    <location>
        <begin position="17"/>
        <end position="140"/>
    </location>
</feature>
<accession>A0AAN8K4V2</accession>
<reference evidence="4 5" key="1">
    <citation type="submission" date="2024-01" db="EMBL/GenBank/DDBJ databases">
        <title>The genome of the rayed Mediterranean limpet Patella caerulea (Linnaeus, 1758).</title>
        <authorList>
            <person name="Anh-Thu Weber A."/>
            <person name="Halstead-Nussloch G."/>
        </authorList>
    </citation>
    <scope>NUCLEOTIDE SEQUENCE [LARGE SCALE GENOMIC DNA]</scope>
    <source>
        <strain evidence="4">AATW-2023a</strain>
        <tissue evidence="4">Whole specimen</tissue>
    </source>
</reference>
<dbReference type="Proteomes" id="UP001347796">
    <property type="component" value="Unassembled WGS sequence"/>
</dbReference>
<dbReference type="PROSITE" id="PS50222">
    <property type="entry name" value="EF_HAND_2"/>
    <property type="match status" value="1"/>
</dbReference>
<name>A0AAN8K4V2_PATCE</name>
<dbReference type="EMBL" id="JAZGQO010000006">
    <property type="protein sequence ID" value="KAK6184459.1"/>
    <property type="molecule type" value="Genomic_DNA"/>
</dbReference>
<evidence type="ECO:0000259" key="3">
    <source>
        <dbReference type="PROSITE" id="PS50222"/>
    </source>
</evidence>